<organism evidence="1 2">
    <name type="scientific">Desulfotignum balticum</name>
    <dbReference type="NCBI Taxonomy" id="115781"/>
    <lineage>
        <taxon>Bacteria</taxon>
        <taxon>Pseudomonadati</taxon>
        <taxon>Thermodesulfobacteriota</taxon>
        <taxon>Desulfobacteria</taxon>
        <taxon>Desulfobacterales</taxon>
        <taxon>Desulfobacteraceae</taxon>
        <taxon>Desulfotignum</taxon>
    </lineage>
</organism>
<sequence length="82" mass="9446">MKSDPPPYFIDLLSPARLYSQFSSLITNGLKMEVEKATTEKNAEMIKLVSDHEREKECLLRVIHTYGLLVETIPDFLTENFV</sequence>
<reference evidence="1" key="1">
    <citation type="submission" date="2020-07" db="EMBL/GenBank/DDBJ databases">
        <title>Severe corrosion of carbon steel in oil field produced water can be linked to methanogenic archaea containing a special type of NiFe hydrogenase.</title>
        <authorList>
            <person name="Lahme S."/>
            <person name="Mand J."/>
            <person name="Longwell J."/>
            <person name="Smith R."/>
            <person name="Enning D."/>
        </authorList>
    </citation>
    <scope>NUCLEOTIDE SEQUENCE</scope>
    <source>
        <strain evidence="1">MIC098Bin6</strain>
    </source>
</reference>
<dbReference type="EMBL" id="JACCQK010000654">
    <property type="protein sequence ID" value="MBG0780273.1"/>
    <property type="molecule type" value="Genomic_DNA"/>
</dbReference>
<comment type="caution">
    <text evidence="1">The sequence shown here is derived from an EMBL/GenBank/DDBJ whole genome shotgun (WGS) entry which is preliminary data.</text>
</comment>
<evidence type="ECO:0000313" key="2">
    <source>
        <dbReference type="Proteomes" id="UP000706172"/>
    </source>
</evidence>
<accession>A0A931G8Z9</accession>
<protein>
    <submittedName>
        <fullName evidence="1">Uncharacterized protein</fullName>
    </submittedName>
</protein>
<dbReference type="AlphaFoldDB" id="A0A931G8Z9"/>
<proteinExistence type="predicted"/>
<gene>
    <name evidence="1" type="ORF">H0S81_10165</name>
</gene>
<evidence type="ECO:0000313" key="1">
    <source>
        <dbReference type="EMBL" id="MBG0780273.1"/>
    </source>
</evidence>
<name>A0A931G8Z9_9BACT</name>
<dbReference type="Proteomes" id="UP000706172">
    <property type="component" value="Unassembled WGS sequence"/>
</dbReference>